<evidence type="ECO:0000256" key="6">
    <source>
        <dbReference type="ARBA" id="ARBA00023136"/>
    </source>
</evidence>
<dbReference type="InterPro" id="IPR003838">
    <property type="entry name" value="ABC3_permease_C"/>
</dbReference>
<keyword evidence="3" id="KW-1003">Cell membrane</keyword>
<feature type="transmembrane region" description="Helical" evidence="7">
    <location>
        <begin position="274"/>
        <end position="300"/>
    </location>
</feature>
<keyword evidence="4 7" id="KW-0812">Transmembrane</keyword>
<evidence type="ECO:0000256" key="7">
    <source>
        <dbReference type="SAM" id="Phobius"/>
    </source>
</evidence>
<dbReference type="PANTHER" id="PTHR30489:SF0">
    <property type="entry name" value="LIPOPROTEIN-RELEASING SYSTEM TRANSMEMBRANE PROTEIN LOLE"/>
    <property type="match status" value="1"/>
</dbReference>
<gene>
    <name evidence="10" type="ORF">JMN32_25755</name>
</gene>
<dbReference type="Pfam" id="PF02687">
    <property type="entry name" value="FtsX"/>
    <property type="match status" value="1"/>
</dbReference>
<proteinExistence type="inferred from homology"/>
<organism evidence="10 11">
    <name type="scientific">Fulvivirga marina</name>
    <dbReference type="NCBI Taxonomy" id="2494733"/>
    <lineage>
        <taxon>Bacteria</taxon>
        <taxon>Pseudomonadati</taxon>
        <taxon>Bacteroidota</taxon>
        <taxon>Cytophagia</taxon>
        <taxon>Cytophagales</taxon>
        <taxon>Fulvivirgaceae</taxon>
        <taxon>Fulvivirga</taxon>
    </lineage>
</organism>
<feature type="transmembrane region" description="Helical" evidence="7">
    <location>
        <begin position="376"/>
        <end position="395"/>
    </location>
</feature>
<reference evidence="10" key="1">
    <citation type="submission" date="2021-01" db="EMBL/GenBank/DDBJ databases">
        <title>Fulvivirga kasyanovii gen. nov., sp nov., a novel member of the phylum Bacteroidetes isolated from seawater in a mussel farm.</title>
        <authorList>
            <person name="Zhao L.-H."/>
            <person name="Wang Z.-J."/>
        </authorList>
    </citation>
    <scope>NUCLEOTIDE SEQUENCE</scope>
    <source>
        <strain evidence="10">29W222</strain>
    </source>
</reference>
<comment type="subcellular location">
    <subcellularLocation>
        <location evidence="1">Cell membrane</location>
        <topology evidence="1">Multi-pass membrane protein</topology>
    </subcellularLocation>
</comment>
<evidence type="ECO:0000256" key="1">
    <source>
        <dbReference type="ARBA" id="ARBA00004651"/>
    </source>
</evidence>
<evidence type="ECO:0000313" key="11">
    <source>
        <dbReference type="Proteomes" id="UP000614216"/>
    </source>
</evidence>
<keyword evidence="6 7" id="KW-0472">Membrane</keyword>
<evidence type="ECO:0000259" key="8">
    <source>
        <dbReference type="Pfam" id="PF02687"/>
    </source>
</evidence>
<feature type="domain" description="MacB-like periplasmic core" evidence="9">
    <location>
        <begin position="25"/>
        <end position="246"/>
    </location>
</feature>
<evidence type="ECO:0000256" key="3">
    <source>
        <dbReference type="ARBA" id="ARBA00022475"/>
    </source>
</evidence>
<comment type="caution">
    <text evidence="10">The sequence shown here is derived from an EMBL/GenBank/DDBJ whole genome shotgun (WGS) entry which is preliminary data.</text>
</comment>
<sequence length="407" mass="45721">MNLSFFIARKYFFSKRKRNFINVISIISMLIVSICTAALIIVLSVFNGLEGLLRSLYGSFDPQIKIEAVKGKSFIFTDSLSQAIKSVEGVDILTEVIEDYAYVKYRDADMVATIKGVSQNFLDQKRIDTAIVSGELKLKENNINYAIIGRGVQYNLSIMPGSDIYPLQVHYIKDVQPGSIDISNLYSRRNILPGSVFAIEKNYDENYIFVPLDFARDLLDYGNKRTSLEIKVTEGLSIQTVEQRLSEKLGAEFKVLDNEEQHADLYKLLNLEKLFVFIAFSFIMAVGSINIFFALTMLAIDKKKDISILYAMGASNRLIRRIFISEGAIISLGGAALGLVLGGVICWLQQTFGIVSMGMETSVLENYPVEMKTTDFIYTSLSLIFITLIISYRPAVIATRYNSLENL</sequence>
<dbReference type="InterPro" id="IPR025857">
    <property type="entry name" value="MacB_PCD"/>
</dbReference>
<evidence type="ECO:0000256" key="4">
    <source>
        <dbReference type="ARBA" id="ARBA00022692"/>
    </source>
</evidence>
<keyword evidence="5 7" id="KW-1133">Transmembrane helix</keyword>
<comment type="similarity">
    <text evidence="2">Belongs to the ABC-4 integral membrane protein family. LolC/E subfamily.</text>
</comment>
<dbReference type="Pfam" id="PF12704">
    <property type="entry name" value="MacB_PCD"/>
    <property type="match status" value="1"/>
</dbReference>
<dbReference type="Proteomes" id="UP000614216">
    <property type="component" value="Unassembled WGS sequence"/>
</dbReference>
<evidence type="ECO:0000313" key="10">
    <source>
        <dbReference type="EMBL" id="MBL6449742.1"/>
    </source>
</evidence>
<accession>A0A937G304</accession>
<evidence type="ECO:0000256" key="5">
    <source>
        <dbReference type="ARBA" id="ARBA00022989"/>
    </source>
</evidence>
<feature type="domain" description="ABC3 transporter permease C-terminal" evidence="8">
    <location>
        <begin position="278"/>
        <end position="401"/>
    </location>
</feature>
<evidence type="ECO:0000256" key="2">
    <source>
        <dbReference type="ARBA" id="ARBA00005236"/>
    </source>
</evidence>
<feature type="transmembrane region" description="Helical" evidence="7">
    <location>
        <begin position="20"/>
        <end position="46"/>
    </location>
</feature>
<dbReference type="PANTHER" id="PTHR30489">
    <property type="entry name" value="LIPOPROTEIN-RELEASING SYSTEM TRANSMEMBRANE PROTEIN LOLE"/>
    <property type="match status" value="1"/>
</dbReference>
<keyword evidence="11" id="KW-1185">Reference proteome</keyword>
<evidence type="ECO:0000259" key="9">
    <source>
        <dbReference type="Pfam" id="PF12704"/>
    </source>
</evidence>
<dbReference type="GO" id="GO:0044874">
    <property type="term" value="P:lipoprotein localization to outer membrane"/>
    <property type="evidence" value="ECO:0007669"/>
    <property type="project" value="TreeGrafter"/>
</dbReference>
<dbReference type="EMBL" id="JAEUGD010000067">
    <property type="protein sequence ID" value="MBL6449742.1"/>
    <property type="molecule type" value="Genomic_DNA"/>
</dbReference>
<dbReference type="InterPro" id="IPR051447">
    <property type="entry name" value="Lipoprotein-release_system"/>
</dbReference>
<name>A0A937G304_9BACT</name>
<dbReference type="GO" id="GO:0098797">
    <property type="term" value="C:plasma membrane protein complex"/>
    <property type="evidence" value="ECO:0007669"/>
    <property type="project" value="TreeGrafter"/>
</dbReference>
<dbReference type="AlphaFoldDB" id="A0A937G304"/>
<feature type="transmembrane region" description="Helical" evidence="7">
    <location>
        <begin position="321"/>
        <end position="350"/>
    </location>
</feature>
<protein>
    <submittedName>
        <fullName evidence="10">FtsX-like permease family protein</fullName>
    </submittedName>
</protein>